<feature type="coiled-coil region" evidence="1">
    <location>
        <begin position="42"/>
        <end position="95"/>
    </location>
</feature>
<reference evidence="4" key="1">
    <citation type="journal article" date="2017" name="Environ. Microbiol. Rep.">
        <title>Genetic Diversity of Marine Anaerobic Ammonium-Oxidizing Bacteria as Revealed by Genomic and Proteomic Analyses of 'Candidatus Scalindua japonica'.</title>
        <authorList>
            <person name="Oshiki M."/>
            <person name="Mizuto K."/>
            <person name="Kimura Z."/>
            <person name="Kindaichi T."/>
            <person name="Satoh H."/>
            <person name="Okabe S."/>
        </authorList>
    </citation>
    <scope>NUCLEOTIDE SEQUENCE [LARGE SCALE GENOMIC DNA]</scope>
    <source>
        <strain evidence="4">husup-a2</strain>
    </source>
</reference>
<evidence type="ECO:0000256" key="1">
    <source>
        <dbReference type="SAM" id="Coils"/>
    </source>
</evidence>
<organism evidence="3 4">
    <name type="scientific">Candidatus Scalindua japonica</name>
    <dbReference type="NCBI Taxonomy" id="1284222"/>
    <lineage>
        <taxon>Bacteria</taxon>
        <taxon>Pseudomonadati</taxon>
        <taxon>Planctomycetota</taxon>
        <taxon>Candidatus Brocadiia</taxon>
        <taxon>Candidatus Brocadiales</taxon>
        <taxon>Candidatus Scalinduaceae</taxon>
        <taxon>Candidatus Scalindua</taxon>
    </lineage>
</organism>
<evidence type="ECO:0008006" key="5">
    <source>
        <dbReference type="Google" id="ProtNLM"/>
    </source>
</evidence>
<evidence type="ECO:0000313" key="3">
    <source>
        <dbReference type="EMBL" id="GAX61319.1"/>
    </source>
</evidence>
<proteinExistence type="predicted"/>
<accession>A0A286TZJ0</accession>
<dbReference type="Proteomes" id="UP000218542">
    <property type="component" value="Unassembled WGS sequence"/>
</dbReference>
<evidence type="ECO:0000256" key="2">
    <source>
        <dbReference type="SAM" id="Phobius"/>
    </source>
</evidence>
<protein>
    <recommendedName>
        <fullName evidence="5">DUF1640 domain-containing protein</fullName>
    </recommendedName>
</protein>
<dbReference type="EMBL" id="BAOS01000022">
    <property type="protein sequence ID" value="GAX61319.1"/>
    <property type="molecule type" value="Genomic_DNA"/>
</dbReference>
<gene>
    <name evidence="3" type="ORF">SCALIN_C22_0028</name>
</gene>
<evidence type="ECO:0000313" key="4">
    <source>
        <dbReference type="Proteomes" id="UP000218542"/>
    </source>
</evidence>
<keyword evidence="1" id="KW-0175">Coiled coil</keyword>
<sequence>MSITEELNNIKTLENAGFDHKQAEALTGIIEKAQVSGREDLKDFIRSENSSLRNEIRNEINNLRNELKQDINSVRNEFKQDIKDLEVRMAYAQRDLLIKIFGIIVGTVGVAVTILKLFP</sequence>
<dbReference type="Gene3D" id="6.10.250.2700">
    <property type="match status" value="1"/>
</dbReference>
<keyword evidence="2" id="KW-1133">Transmembrane helix</keyword>
<dbReference type="RefSeq" id="WP_096894710.1">
    <property type="nucleotide sequence ID" value="NZ_BAOS01000022.1"/>
</dbReference>
<keyword evidence="2" id="KW-0812">Transmembrane</keyword>
<comment type="caution">
    <text evidence="3">The sequence shown here is derived from an EMBL/GenBank/DDBJ whole genome shotgun (WGS) entry which is preliminary data.</text>
</comment>
<dbReference type="OrthoDB" id="5771482at2"/>
<name>A0A286TZJ0_9BACT</name>
<dbReference type="AlphaFoldDB" id="A0A286TZJ0"/>
<feature type="transmembrane region" description="Helical" evidence="2">
    <location>
        <begin position="96"/>
        <end position="118"/>
    </location>
</feature>
<keyword evidence="2" id="KW-0472">Membrane</keyword>
<keyword evidence="4" id="KW-1185">Reference proteome</keyword>